<feature type="transmembrane region" description="Helical" evidence="2">
    <location>
        <begin position="62"/>
        <end position="84"/>
    </location>
</feature>
<protein>
    <submittedName>
        <fullName evidence="4">DNA segregation ATPase FtsK/SpoIIIE and related protein</fullName>
    </submittedName>
</protein>
<dbReference type="EMBL" id="DF820470">
    <property type="protein sequence ID" value="GAK59460.1"/>
    <property type="molecule type" value="Genomic_DNA"/>
</dbReference>
<dbReference type="InterPro" id="IPR010982">
    <property type="entry name" value="Lambda_DNA-bd_dom_sf"/>
</dbReference>
<dbReference type="SUPFAM" id="SSF52540">
    <property type="entry name" value="P-loop containing nucleoside triphosphate hydrolases"/>
    <property type="match status" value="1"/>
</dbReference>
<feature type="region of interest" description="Disordered" evidence="1">
    <location>
        <begin position="462"/>
        <end position="506"/>
    </location>
</feature>
<dbReference type="Pfam" id="PF01381">
    <property type="entry name" value="HTH_3"/>
    <property type="match status" value="1"/>
</dbReference>
<accession>A0A081C4F5</accession>
<feature type="domain" description="HTH cro/C1-type" evidence="3">
    <location>
        <begin position="550"/>
        <end position="587"/>
    </location>
</feature>
<dbReference type="HOGENOM" id="CLU_478722_0_0_0"/>
<keyword evidence="2" id="KW-0472">Membrane</keyword>
<keyword evidence="2" id="KW-1133">Transmembrane helix</keyword>
<dbReference type="Gene3D" id="3.40.50.300">
    <property type="entry name" value="P-loop containing nucleotide triphosphate hydrolases"/>
    <property type="match status" value="1"/>
</dbReference>
<evidence type="ECO:0000313" key="4">
    <source>
        <dbReference type="EMBL" id="GAK59460.1"/>
    </source>
</evidence>
<dbReference type="InterPro" id="IPR001387">
    <property type="entry name" value="Cro/C1-type_HTH"/>
</dbReference>
<feature type="transmembrane region" description="Helical" evidence="2">
    <location>
        <begin position="7"/>
        <end position="26"/>
    </location>
</feature>
<sequence length="601" mass="67239">MMRSQKIRGIVLLVVIIMCAVVYKIVATSPPTPGLQEAQLTYETEKIQLMQENLKRDNSLKFYATIGLIGALNLSLLILSSGYVRARVKRSSVHTAHIGKHSSIPVHYKDIQSFYPIAVNLSLAEIEASTTKAHEQAYQISRQMIEDITNYTRAISGKRGLNVFGIGQPEEMPPSLPASTFTPSFAELLAKGIIAPGKPMILGYNQGQPQFRSLNDLKSLAIAGWQGSGKTLSTAYIIASSVLTQGVYAYVIDPHKNHEEGLYALIKPLEKTGHVKVINPFDTPTLIQNLSNILDRRLTGKEPSTPGILLVIDELARLSKMECFDELVAFLERCTEETRKANITFIGGSHKWTARHFKGRADIRGCMNSMLIHKTKPSQADLLIEDSHDKHLVKQIQHPGEAILVTDFDTPILVSIPLCTRDDMNTVADTVNSTYAEIPPFSLQLDLERIIQHEVTTKSAYRSTISSKNVLRRSREDQTLSKVSTPETASSEPDSSPSSSQSYPKDVIPFDLHRRKHKIGRKTTYDVSNLTLDHIQQQFQKRKQQDAHFTQTELARRTGLSPGYLSRLLRGQSPLTSKNKIKFYKALFVNERLEVPVNQRC</sequence>
<evidence type="ECO:0000259" key="3">
    <source>
        <dbReference type="PROSITE" id="PS50943"/>
    </source>
</evidence>
<name>A0A081C4F5_VECG1</name>
<dbReference type="Gene3D" id="1.10.260.40">
    <property type="entry name" value="lambda repressor-like DNA-binding domains"/>
    <property type="match status" value="1"/>
</dbReference>
<dbReference type="AlphaFoldDB" id="A0A081C4F5"/>
<dbReference type="InterPro" id="IPR027417">
    <property type="entry name" value="P-loop_NTPase"/>
</dbReference>
<keyword evidence="2" id="KW-0812">Transmembrane</keyword>
<reference evidence="4" key="1">
    <citation type="journal article" date="2015" name="PeerJ">
        <title>First genomic representation of candidate bacterial phylum KSB3 points to enhanced environmental sensing as a trigger of wastewater bulking.</title>
        <authorList>
            <person name="Sekiguchi Y."/>
            <person name="Ohashi A."/>
            <person name="Parks D.H."/>
            <person name="Yamauchi T."/>
            <person name="Tyson G.W."/>
            <person name="Hugenholtz P."/>
        </authorList>
    </citation>
    <scope>NUCLEOTIDE SEQUENCE [LARGE SCALE GENOMIC DNA]</scope>
</reference>
<organism evidence="4">
    <name type="scientific">Vecturithrix granuli</name>
    <dbReference type="NCBI Taxonomy" id="1499967"/>
    <lineage>
        <taxon>Bacteria</taxon>
        <taxon>Candidatus Moduliflexota</taxon>
        <taxon>Candidatus Vecturitrichia</taxon>
        <taxon>Candidatus Vecturitrichales</taxon>
        <taxon>Candidatus Vecturitrichaceae</taxon>
        <taxon>Candidatus Vecturithrix</taxon>
    </lineage>
</organism>
<proteinExistence type="predicted"/>
<gene>
    <name evidence="4" type="ORF">U27_06445</name>
</gene>
<feature type="compositionally biased region" description="Low complexity" evidence="1">
    <location>
        <begin position="484"/>
        <end position="504"/>
    </location>
</feature>
<evidence type="ECO:0000313" key="5">
    <source>
        <dbReference type="Proteomes" id="UP000030661"/>
    </source>
</evidence>
<evidence type="ECO:0000256" key="1">
    <source>
        <dbReference type="SAM" id="MobiDB-lite"/>
    </source>
</evidence>
<dbReference type="CDD" id="cd00093">
    <property type="entry name" value="HTH_XRE"/>
    <property type="match status" value="1"/>
</dbReference>
<dbReference type="PROSITE" id="PS50943">
    <property type="entry name" value="HTH_CROC1"/>
    <property type="match status" value="1"/>
</dbReference>
<dbReference type="GO" id="GO:0003677">
    <property type="term" value="F:DNA binding"/>
    <property type="evidence" value="ECO:0007669"/>
    <property type="project" value="InterPro"/>
</dbReference>
<dbReference type="Proteomes" id="UP000030661">
    <property type="component" value="Unassembled WGS sequence"/>
</dbReference>
<dbReference type="SUPFAM" id="SSF47413">
    <property type="entry name" value="lambda repressor-like DNA-binding domains"/>
    <property type="match status" value="1"/>
</dbReference>
<evidence type="ECO:0000256" key="2">
    <source>
        <dbReference type="SAM" id="Phobius"/>
    </source>
</evidence>
<keyword evidence="5" id="KW-1185">Reference proteome</keyword>